<reference evidence="2 3" key="1">
    <citation type="journal article" date="2019" name="Commun. Biol.">
        <title>The bagworm genome reveals a unique fibroin gene that provides high tensile strength.</title>
        <authorList>
            <person name="Kono N."/>
            <person name="Nakamura H."/>
            <person name="Ohtoshi R."/>
            <person name="Tomita M."/>
            <person name="Numata K."/>
            <person name="Arakawa K."/>
        </authorList>
    </citation>
    <scope>NUCLEOTIDE SEQUENCE [LARGE SCALE GENOMIC DNA]</scope>
</reference>
<feature type="region of interest" description="Disordered" evidence="1">
    <location>
        <begin position="120"/>
        <end position="146"/>
    </location>
</feature>
<feature type="compositionally biased region" description="Low complexity" evidence="1">
    <location>
        <begin position="135"/>
        <end position="146"/>
    </location>
</feature>
<dbReference type="EMBL" id="BGZK01001010">
    <property type="protein sequence ID" value="GBP68394.1"/>
    <property type="molecule type" value="Genomic_DNA"/>
</dbReference>
<accession>A0A4C1Y0A3</accession>
<evidence type="ECO:0000313" key="3">
    <source>
        <dbReference type="Proteomes" id="UP000299102"/>
    </source>
</evidence>
<sequence>MRSLFHGPCALAAPSSSAEKPMTTELVRRMPKLTLTIVYRQFKVNHYMLIHLNTWNIPETSGGARRAPCAATRKPIIGGKSNIAEILRKRNVSGIGDVRALFRLGRAAARAAAADLIDATPSRDRADRDARAVDETNTTTSTEHSS</sequence>
<feature type="compositionally biased region" description="Basic and acidic residues" evidence="1">
    <location>
        <begin position="121"/>
        <end position="134"/>
    </location>
</feature>
<evidence type="ECO:0000256" key="1">
    <source>
        <dbReference type="SAM" id="MobiDB-lite"/>
    </source>
</evidence>
<comment type="caution">
    <text evidence="2">The sequence shown here is derived from an EMBL/GenBank/DDBJ whole genome shotgun (WGS) entry which is preliminary data.</text>
</comment>
<name>A0A4C1Y0A3_EUMVA</name>
<evidence type="ECO:0000313" key="2">
    <source>
        <dbReference type="EMBL" id="GBP68394.1"/>
    </source>
</evidence>
<gene>
    <name evidence="2" type="ORF">EVAR_38630_1</name>
</gene>
<dbReference type="Proteomes" id="UP000299102">
    <property type="component" value="Unassembled WGS sequence"/>
</dbReference>
<dbReference type="AlphaFoldDB" id="A0A4C1Y0A3"/>
<keyword evidence="3" id="KW-1185">Reference proteome</keyword>
<proteinExistence type="predicted"/>
<organism evidence="2 3">
    <name type="scientific">Eumeta variegata</name>
    <name type="common">Bagworm moth</name>
    <name type="synonym">Eumeta japonica</name>
    <dbReference type="NCBI Taxonomy" id="151549"/>
    <lineage>
        <taxon>Eukaryota</taxon>
        <taxon>Metazoa</taxon>
        <taxon>Ecdysozoa</taxon>
        <taxon>Arthropoda</taxon>
        <taxon>Hexapoda</taxon>
        <taxon>Insecta</taxon>
        <taxon>Pterygota</taxon>
        <taxon>Neoptera</taxon>
        <taxon>Endopterygota</taxon>
        <taxon>Lepidoptera</taxon>
        <taxon>Glossata</taxon>
        <taxon>Ditrysia</taxon>
        <taxon>Tineoidea</taxon>
        <taxon>Psychidae</taxon>
        <taxon>Oiketicinae</taxon>
        <taxon>Eumeta</taxon>
    </lineage>
</organism>
<protein>
    <submittedName>
        <fullName evidence="2">Uncharacterized protein</fullName>
    </submittedName>
</protein>